<dbReference type="AlphaFoldDB" id="C0BUU9"/>
<sequence>MHDFPHIRRPIFRRQVTSVISSTIRPRSTSAIAALPTAILEIACRQPHPYCRLYFSFTHVSMNVSMIPTEQYP</sequence>
<dbReference type="EMBL" id="ABXX02000005">
    <property type="protein sequence ID" value="EEG70152.1"/>
    <property type="molecule type" value="Genomic_DNA"/>
</dbReference>
<comment type="caution">
    <text evidence="1">The sequence shown here is derived from an EMBL/GenBank/DDBJ whole genome shotgun (WGS) entry which is preliminary data.</text>
</comment>
<proteinExistence type="predicted"/>
<name>C0BUU9_BIFPS</name>
<accession>C0BUU9</accession>
<reference evidence="1 2" key="2">
    <citation type="submission" date="2009-02" db="EMBL/GenBank/DDBJ databases">
        <authorList>
            <person name="Fulton L."/>
            <person name="Clifton S."/>
            <person name="Fulton B."/>
            <person name="Xu J."/>
            <person name="Minx P."/>
            <person name="Pepin K.H."/>
            <person name="Johnson M."/>
            <person name="Bhonagiri V."/>
            <person name="Nash W.E."/>
            <person name="Mardis E.R."/>
            <person name="Wilson R.K."/>
        </authorList>
    </citation>
    <scope>NUCLEOTIDE SEQUENCE [LARGE SCALE GENOMIC DNA]</scope>
    <source>
        <strain evidence="1 2">DSM 20438</strain>
    </source>
</reference>
<evidence type="ECO:0000313" key="1">
    <source>
        <dbReference type="EMBL" id="EEG70152.1"/>
    </source>
</evidence>
<reference evidence="1 2" key="1">
    <citation type="submission" date="2009-02" db="EMBL/GenBank/DDBJ databases">
        <title>Draft genome sequence of Bifidobacterium pseudocatenulatum (DSM 20438).</title>
        <authorList>
            <person name="Sudarsanam P."/>
            <person name="Ley R."/>
            <person name="Guruge J."/>
            <person name="Turnbaugh P.J."/>
            <person name="Mahowald M."/>
            <person name="Liep D."/>
            <person name="Gordon J."/>
        </authorList>
    </citation>
    <scope>NUCLEOTIDE SEQUENCE [LARGE SCALE GENOMIC DNA]</scope>
    <source>
        <strain evidence="1 2">DSM 20438</strain>
    </source>
</reference>
<organism evidence="1 2">
    <name type="scientific">Bifidobacterium pseudocatenulatum DSM 20438 = JCM 1200 = LMG 10505</name>
    <dbReference type="NCBI Taxonomy" id="547043"/>
    <lineage>
        <taxon>Bacteria</taxon>
        <taxon>Bacillati</taxon>
        <taxon>Actinomycetota</taxon>
        <taxon>Actinomycetes</taxon>
        <taxon>Bifidobacteriales</taxon>
        <taxon>Bifidobacteriaceae</taxon>
        <taxon>Bifidobacterium</taxon>
    </lineage>
</organism>
<dbReference type="Proteomes" id="UP000003875">
    <property type="component" value="Unassembled WGS sequence"/>
</dbReference>
<protein>
    <submittedName>
        <fullName evidence="1">Uncharacterized protein</fullName>
    </submittedName>
</protein>
<evidence type="ECO:0000313" key="2">
    <source>
        <dbReference type="Proteomes" id="UP000003875"/>
    </source>
</evidence>
<gene>
    <name evidence="1" type="ORF">BIFPSEUDO_04188</name>
</gene>